<proteinExistence type="inferred from homology"/>
<dbReference type="GO" id="GO:0005886">
    <property type="term" value="C:plasma membrane"/>
    <property type="evidence" value="ECO:0007669"/>
    <property type="project" value="UniProtKB-SubCell"/>
</dbReference>
<feature type="transmembrane region" description="Helical" evidence="5">
    <location>
        <begin position="326"/>
        <end position="348"/>
    </location>
</feature>
<feature type="transmembrane region" description="Helical" evidence="5">
    <location>
        <begin position="276"/>
        <end position="295"/>
    </location>
</feature>
<dbReference type="OrthoDB" id="9811718at2"/>
<feature type="transmembrane region" description="Helical" evidence="5">
    <location>
        <begin position="12"/>
        <end position="30"/>
    </location>
</feature>
<feature type="transmembrane region" description="Helical" evidence="5">
    <location>
        <begin position="208"/>
        <end position="231"/>
    </location>
</feature>
<protein>
    <recommendedName>
        <fullName evidence="5">NADH-quinone oxidoreductase subunit N</fullName>
        <ecNumber evidence="5">7.1.1.-</ecNumber>
    </recommendedName>
    <alternativeName>
        <fullName evidence="5">NADH dehydrogenase I subunit N</fullName>
    </alternativeName>
    <alternativeName>
        <fullName evidence="5">NDH-1 subunit N</fullName>
    </alternativeName>
</protein>
<dbReference type="GO" id="GO:0008137">
    <property type="term" value="F:NADH dehydrogenase (ubiquinone) activity"/>
    <property type="evidence" value="ECO:0007669"/>
    <property type="project" value="InterPro"/>
</dbReference>
<dbReference type="HAMAP" id="MF_00445">
    <property type="entry name" value="NDH1_NuoN_1"/>
    <property type="match status" value="1"/>
</dbReference>
<organism evidence="8 9">
    <name type="scientific">Sphingomonas desiccabilis</name>
    <dbReference type="NCBI Taxonomy" id="429134"/>
    <lineage>
        <taxon>Bacteria</taxon>
        <taxon>Pseudomonadati</taxon>
        <taxon>Pseudomonadota</taxon>
        <taxon>Alphaproteobacteria</taxon>
        <taxon>Sphingomonadales</taxon>
        <taxon>Sphingomonadaceae</taxon>
        <taxon>Sphingomonas</taxon>
    </lineage>
</organism>
<comment type="function">
    <text evidence="5">NDH-1 shuttles electrons from NADH, via FMN and iron-sulfur (Fe-S) centers, to quinones in the respiratory chain. The immediate electron acceptor for the enzyme in this species is believed to be ubiquinone. Couples the redox reaction to proton translocation (for every two electrons transferred, four hydrogen ions are translocated across the cytoplasmic membrane), and thus conserves the redox energy in a proton gradient.</text>
</comment>
<sequence>MSYASQLATTLPELVLAAGAIVLMLVAAWGGQRSTRAVSIASVFVLVGAGIALIGPASSGATAFGGMYRADAFAAYAKVLIYAASAIAIMVAPRFFAQTAGDNLKPEYPILILLSCTGMGMMVSAGDMLLLYVGLELQSLAAYVLASFMRRDTRSAEAGLKYFVLGALASGILLYGISLVYGFSGTTLFVDIAQAYAGDLGGERSLGLLFGLVFVFAGIAFKMSAVPFHMWTPDVYEGAPTPVTAFFASAPKVAAIGLGMRVAIEAMGPATADWRQIVIFASLASIVLGAVAAIGQTNIKRLLAYSSINNVGFALVGLAAGTPEGVASVLFYMAIYIVMTLGSFLVVLQMRDVAGRPIETIAGFSGLSRSHPGLAAALAIMMFSLAGIPPLLGFNAKLEVFNAAVQADLFVLAVVAVIGSVPGAYYYLRIVKTLYFDAPAEGVAVRTDRFEGGLLAATAVFISPVGWFLLAPLGAWTMTAARSLF</sequence>
<comment type="subunit">
    <text evidence="5">NDH-1 is composed of 14 different subunits. Subunits NuoA, H, J, K, L, M, N constitute the membrane sector of the complex.</text>
</comment>
<comment type="caution">
    <text evidence="8">The sequence shown here is derived from an EMBL/GenBank/DDBJ whole genome shotgun (WGS) entry which is preliminary data.</text>
</comment>
<dbReference type="PANTHER" id="PTHR22773">
    <property type="entry name" value="NADH DEHYDROGENASE"/>
    <property type="match status" value="1"/>
</dbReference>
<keyword evidence="5" id="KW-0874">Quinone</keyword>
<evidence type="ECO:0000256" key="6">
    <source>
        <dbReference type="RuleBase" id="RU000320"/>
    </source>
</evidence>
<feature type="domain" description="NADH:quinone oxidoreductase/Mrp antiporter transmembrane" evidence="7">
    <location>
        <begin position="125"/>
        <end position="421"/>
    </location>
</feature>
<evidence type="ECO:0000313" key="8">
    <source>
        <dbReference type="EMBL" id="RXZ35083.1"/>
    </source>
</evidence>
<dbReference type="EMBL" id="SDPT01000001">
    <property type="protein sequence ID" value="RXZ35083.1"/>
    <property type="molecule type" value="Genomic_DNA"/>
</dbReference>
<keyword evidence="5" id="KW-1278">Translocase</keyword>
<dbReference type="Proteomes" id="UP000292347">
    <property type="component" value="Unassembled WGS sequence"/>
</dbReference>
<gene>
    <name evidence="5 8" type="primary">nuoN</name>
    <name evidence="8" type="ORF">EO081_05420</name>
</gene>
<keyword evidence="5" id="KW-0830">Ubiquinone</keyword>
<feature type="transmembrane region" description="Helical" evidence="5">
    <location>
        <begin position="409"/>
        <end position="428"/>
    </location>
</feature>
<evidence type="ECO:0000256" key="3">
    <source>
        <dbReference type="ARBA" id="ARBA00022989"/>
    </source>
</evidence>
<comment type="catalytic activity">
    <reaction evidence="5">
        <text>a quinone + NADH + 5 H(+)(in) = a quinol + NAD(+) + 4 H(+)(out)</text>
        <dbReference type="Rhea" id="RHEA:57888"/>
        <dbReference type="ChEBI" id="CHEBI:15378"/>
        <dbReference type="ChEBI" id="CHEBI:24646"/>
        <dbReference type="ChEBI" id="CHEBI:57540"/>
        <dbReference type="ChEBI" id="CHEBI:57945"/>
        <dbReference type="ChEBI" id="CHEBI:132124"/>
    </reaction>
</comment>
<feature type="transmembrane region" description="Helical" evidence="5">
    <location>
        <begin position="37"/>
        <end position="55"/>
    </location>
</feature>
<dbReference type="InterPro" id="IPR010096">
    <property type="entry name" value="NADH-Q_OxRdtase_suN/2"/>
</dbReference>
<comment type="similarity">
    <text evidence="5">Belongs to the complex I subunit 2 family.</text>
</comment>
<dbReference type="RefSeq" id="WP_129340861.1">
    <property type="nucleotide sequence ID" value="NZ_JACIDD010000001.1"/>
</dbReference>
<keyword evidence="3 5" id="KW-1133">Transmembrane helix</keyword>
<keyword evidence="5" id="KW-1003">Cell membrane</keyword>
<dbReference type="NCBIfam" id="NF004440">
    <property type="entry name" value="PRK05777.1-3"/>
    <property type="match status" value="1"/>
</dbReference>
<keyword evidence="5" id="KW-0813">Transport</keyword>
<keyword evidence="8" id="KW-0560">Oxidoreductase</keyword>
<dbReference type="Pfam" id="PF00361">
    <property type="entry name" value="Proton_antipo_M"/>
    <property type="match status" value="1"/>
</dbReference>
<feature type="transmembrane region" description="Helical" evidence="5">
    <location>
        <begin position="75"/>
        <end position="96"/>
    </location>
</feature>
<evidence type="ECO:0000256" key="1">
    <source>
        <dbReference type="ARBA" id="ARBA00004127"/>
    </source>
</evidence>
<dbReference type="NCBIfam" id="TIGR01770">
    <property type="entry name" value="NDH_I_N"/>
    <property type="match status" value="1"/>
</dbReference>
<feature type="transmembrane region" description="Helical" evidence="5">
    <location>
        <begin position="162"/>
        <end position="183"/>
    </location>
</feature>
<evidence type="ECO:0000313" key="9">
    <source>
        <dbReference type="Proteomes" id="UP000292347"/>
    </source>
</evidence>
<evidence type="ECO:0000256" key="2">
    <source>
        <dbReference type="ARBA" id="ARBA00022692"/>
    </source>
</evidence>
<keyword evidence="5" id="KW-0520">NAD</keyword>
<dbReference type="GO" id="GO:0012505">
    <property type="term" value="C:endomembrane system"/>
    <property type="evidence" value="ECO:0007669"/>
    <property type="project" value="UniProtKB-SubCell"/>
</dbReference>
<dbReference type="GO" id="GO:0048038">
    <property type="term" value="F:quinone binding"/>
    <property type="evidence" value="ECO:0007669"/>
    <property type="project" value="UniProtKB-KW"/>
</dbReference>
<feature type="transmembrane region" description="Helical" evidence="5">
    <location>
        <begin position="454"/>
        <end position="476"/>
    </location>
</feature>
<dbReference type="GO" id="GO:0050136">
    <property type="term" value="F:NADH dehydrogenase (quinone) (non-electrogenic) activity"/>
    <property type="evidence" value="ECO:0007669"/>
    <property type="project" value="UniProtKB-UniRule"/>
</dbReference>
<dbReference type="AlphaFoldDB" id="A0A4Q2J063"/>
<dbReference type="InterPro" id="IPR001750">
    <property type="entry name" value="ND/Mrp_TM"/>
</dbReference>
<feature type="transmembrane region" description="Helical" evidence="5">
    <location>
        <begin position="243"/>
        <end position="264"/>
    </location>
</feature>
<keyword evidence="9" id="KW-1185">Reference proteome</keyword>
<comment type="subcellular location">
    <subcellularLocation>
        <location evidence="5">Cell membrane</location>
        <topology evidence="5">Multi-pass membrane protein</topology>
    </subcellularLocation>
    <subcellularLocation>
        <location evidence="1">Endomembrane system</location>
        <topology evidence="1">Multi-pass membrane protein</topology>
    </subcellularLocation>
    <subcellularLocation>
        <location evidence="6">Membrane</location>
        <topology evidence="6">Multi-pass membrane protein</topology>
    </subcellularLocation>
</comment>
<evidence type="ECO:0000256" key="4">
    <source>
        <dbReference type="ARBA" id="ARBA00023136"/>
    </source>
</evidence>
<keyword evidence="2 5" id="KW-0812">Transmembrane</keyword>
<name>A0A4Q2J063_9SPHN</name>
<dbReference type="EC" id="7.1.1.-" evidence="5"/>
<feature type="transmembrane region" description="Helical" evidence="5">
    <location>
        <begin position="374"/>
        <end position="394"/>
    </location>
</feature>
<evidence type="ECO:0000259" key="7">
    <source>
        <dbReference type="Pfam" id="PF00361"/>
    </source>
</evidence>
<dbReference type="GO" id="GO:0042773">
    <property type="term" value="P:ATP synthesis coupled electron transport"/>
    <property type="evidence" value="ECO:0007669"/>
    <property type="project" value="InterPro"/>
</dbReference>
<reference evidence="8 9" key="1">
    <citation type="submission" date="2019-01" db="EMBL/GenBank/DDBJ databases">
        <title>Sphingomonas mucosissima sp. nov. and Sphingomonas desiccabilis sp. nov., from biological soil crusts in the Colorado Plateau, USA.</title>
        <authorList>
            <person name="Zhu D."/>
        </authorList>
    </citation>
    <scope>NUCLEOTIDE SEQUENCE [LARGE SCALE GENOMIC DNA]</scope>
    <source>
        <strain evidence="8 9">CP1D</strain>
    </source>
</reference>
<evidence type="ECO:0000256" key="5">
    <source>
        <dbReference type="HAMAP-Rule" id="MF_00445"/>
    </source>
</evidence>
<accession>A0A4Q2J063</accession>
<feature type="transmembrane region" description="Helical" evidence="5">
    <location>
        <begin position="108"/>
        <end position="125"/>
    </location>
</feature>
<keyword evidence="4 5" id="KW-0472">Membrane</keyword>